<dbReference type="Gene3D" id="2.60.120.10">
    <property type="entry name" value="Jelly Rolls"/>
    <property type="match status" value="1"/>
</dbReference>
<feature type="region of interest" description="Disordered" evidence="2">
    <location>
        <begin position="1"/>
        <end position="23"/>
    </location>
</feature>
<dbReference type="InterPro" id="IPR014710">
    <property type="entry name" value="RmlC-like_jellyroll"/>
</dbReference>
<dbReference type="Proteomes" id="UP000326780">
    <property type="component" value="Chromosome"/>
</dbReference>
<dbReference type="CDD" id="cd02209">
    <property type="entry name" value="cupin_XRE_C"/>
    <property type="match status" value="1"/>
</dbReference>
<dbReference type="InterPro" id="IPR001387">
    <property type="entry name" value="Cro/C1-type_HTH"/>
</dbReference>
<dbReference type="GO" id="GO:0005829">
    <property type="term" value="C:cytosol"/>
    <property type="evidence" value="ECO:0007669"/>
    <property type="project" value="TreeGrafter"/>
</dbReference>
<dbReference type="Gene3D" id="1.10.260.40">
    <property type="entry name" value="lambda repressor-like DNA-binding domains"/>
    <property type="match status" value="1"/>
</dbReference>
<reference evidence="4 5" key="1">
    <citation type="submission" date="2019-10" db="EMBL/GenBank/DDBJ databases">
        <title>Complete genome sequence of Variovorax paradoxus 5C-2.</title>
        <authorList>
            <person name="Gogoleva N.E."/>
            <person name="Balkin A.S."/>
        </authorList>
    </citation>
    <scope>NUCLEOTIDE SEQUENCE [LARGE SCALE GENOMIC DNA]</scope>
    <source>
        <strain evidence="4 5">5C-2</strain>
    </source>
</reference>
<keyword evidence="1" id="KW-0238">DNA-binding</keyword>
<dbReference type="SUPFAM" id="SSF47413">
    <property type="entry name" value="lambda repressor-like DNA-binding domains"/>
    <property type="match status" value="1"/>
</dbReference>
<evidence type="ECO:0000256" key="1">
    <source>
        <dbReference type="ARBA" id="ARBA00023125"/>
    </source>
</evidence>
<gene>
    <name evidence="4" type="ORF">GFK26_26615</name>
</gene>
<protein>
    <submittedName>
        <fullName evidence="4">Helix-turn-helix domain-containing protein</fullName>
    </submittedName>
</protein>
<proteinExistence type="predicted"/>
<evidence type="ECO:0000313" key="5">
    <source>
        <dbReference type="Proteomes" id="UP000326780"/>
    </source>
</evidence>
<dbReference type="InterPro" id="IPR010982">
    <property type="entry name" value="Lambda_DNA-bd_dom_sf"/>
</dbReference>
<dbReference type="SUPFAM" id="SSF51182">
    <property type="entry name" value="RmlC-like cupins"/>
    <property type="match status" value="1"/>
</dbReference>
<dbReference type="Pfam" id="PF07883">
    <property type="entry name" value="Cupin_2"/>
    <property type="match status" value="1"/>
</dbReference>
<dbReference type="SMART" id="SM00530">
    <property type="entry name" value="HTH_XRE"/>
    <property type="match status" value="1"/>
</dbReference>
<dbReference type="PROSITE" id="PS50943">
    <property type="entry name" value="HTH_CROC1"/>
    <property type="match status" value="1"/>
</dbReference>
<feature type="domain" description="HTH cro/C1-type" evidence="3">
    <location>
        <begin position="45"/>
        <end position="99"/>
    </location>
</feature>
<dbReference type="GO" id="GO:0003700">
    <property type="term" value="F:DNA-binding transcription factor activity"/>
    <property type="evidence" value="ECO:0007669"/>
    <property type="project" value="TreeGrafter"/>
</dbReference>
<dbReference type="AlphaFoldDB" id="A0A5Q0MCB8"/>
<dbReference type="PANTHER" id="PTHR46797">
    <property type="entry name" value="HTH-TYPE TRANSCRIPTIONAL REGULATOR"/>
    <property type="match status" value="1"/>
</dbReference>
<sequence length="230" mass="24684">MVASKKTARSPQRATAPAASAAPMAPAAPAIPAEVPAHVDLGVRLKQRRLEAGLTLAALAEQAGFGKAYLSRIESGKKVPPIGSLARIASVLGIEAASLLTDTAHAQQSWRGVSLVRHADKRPTVMGGSAFGYDYFALTDATTDRALQPFLFTFPDKVDKFVFFEHEGEEMMHVLTGRVEWQVGVDKFILEPGDTLHFDARIPHRGHALSGPATALVVIYSPMGYQQNLA</sequence>
<accession>A0A5Q0MCB8</accession>
<evidence type="ECO:0000313" key="4">
    <source>
        <dbReference type="EMBL" id="QFZ86082.1"/>
    </source>
</evidence>
<dbReference type="InterPro" id="IPR013096">
    <property type="entry name" value="Cupin_2"/>
</dbReference>
<dbReference type="Pfam" id="PF13560">
    <property type="entry name" value="HTH_31"/>
    <property type="match status" value="1"/>
</dbReference>
<dbReference type="EMBL" id="CP045644">
    <property type="protein sequence ID" value="QFZ86082.1"/>
    <property type="molecule type" value="Genomic_DNA"/>
</dbReference>
<dbReference type="PANTHER" id="PTHR46797:SF1">
    <property type="entry name" value="METHYLPHOSPHONATE SYNTHASE"/>
    <property type="match status" value="1"/>
</dbReference>
<name>A0A5Q0MCB8_VARPD</name>
<dbReference type="CDD" id="cd00093">
    <property type="entry name" value="HTH_XRE"/>
    <property type="match status" value="1"/>
</dbReference>
<dbReference type="InterPro" id="IPR050807">
    <property type="entry name" value="TransReg_Diox_bact_type"/>
</dbReference>
<dbReference type="GO" id="GO:0003677">
    <property type="term" value="F:DNA binding"/>
    <property type="evidence" value="ECO:0007669"/>
    <property type="project" value="UniProtKB-KW"/>
</dbReference>
<evidence type="ECO:0000259" key="3">
    <source>
        <dbReference type="PROSITE" id="PS50943"/>
    </source>
</evidence>
<organism evidence="4 5">
    <name type="scientific">Variovorax paradoxus</name>
    <dbReference type="NCBI Taxonomy" id="34073"/>
    <lineage>
        <taxon>Bacteria</taxon>
        <taxon>Pseudomonadati</taxon>
        <taxon>Pseudomonadota</taxon>
        <taxon>Betaproteobacteria</taxon>
        <taxon>Burkholderiales</taxon>
        <taxon>Comamonadaceae</taxon>
        <taxon>Variovorax</taxon>
    </lineage>
</organism>
<evidence type="ECO:0000256" key="2">
    <source>
        <dbReference type="SAM" id="MobiDB-lite"/>
    </source>
</evidence>
<feature type="compositionally biased region" description="Low complexity" evidence="2">
    <location>
        <begin position="11"/>
        <end position="23"/>
    </location>
</feature>
<dbReference type="InterPro" id="IPR011051">
    <property type="entry name" value="RmlC_Cupin_sf"/>
</dbReference>